<dbReference type="FunCoup" id="Q5JEE9">
    <property type="interactions" value="1"/>
</dbReference>
<dbReference type="STRING" id="69014.TK0043"/>
<proteinExistence type="predicted"/>
<organism evidence="4 5">
    <name type="scientific">Thermococcus kodakarensis (strain ATCC BAA-918 / JCM 12380 / KOD1)</name>
    <name type="common">Pyrococcus kodakaraensis (strain KOD1)</name>
    <dbReference type="NCBI Taxonomy" id="69014"/>
    <lineage>
        <taxon>Archaea</taxon>
        <taxon>Methanobacteriati</taxon>
        <taxon>Methanobacteriota</taxon>
        <taxon>Thermococci</taxon>
        <taxon>Thermococcales</taxon>
        <taxon>Thermococcaceae</taxon>
        <taxon>Thermococcus</taxon>
    </lineage>
</organism>
<dbReference type="InterPro" id="IPR052494">
    <property type="entry name" value="Flagella_assembly_related"/>
</dbReference>
<evidence type="ECO:0000256" key="1">
    <source>
        <dbReference type="ARBA" id="ARBA00004618"/>
    </source>
</evidence>
<dbReference type="EMBL" id="AP006878">
    <property type="protein sequence ID" value="BAD84232.1"/>
    <property type="molecule type" value="Genomic_DNA"/>
</dbReference>
<sequence length="158" mass="18490">MALDFLSSLFKKKKTESPAPEEEHIDLEELEEAVENREENEQLNQLMERVNEIENDLPRIKIGIDTLKKQMQELRDEIDRLDKTIKDVMMLYEVISQEINPFKEQMSQENPLSSEIQDIRKELEDLKLEIAQIKNDIKVLAGYGVDLDSIIYEVLAEV</sequence>
<keyword evidence="3" id="KW-0175">Coiled coil</keyword>
<dbReference type="PANTHER" id="PTHR40698:SF2">
    <property type="entry name" value="FLAGELLA-RELATED PROTEIN C-RELATED"/>
    <property type="match status" value="1"/>
</dbReference>
<dbReference type="AlphaFoldDB" id="Q5JEE9"/>
<gene>
    <name evidence="4" type="ordered locus">TK0043</name>
</gene>
<evidence type="ECO:0000313" key="5">
    <source>
        <dbReference type="Proteomes" id="UP000000536"/>
    </source>
</evidence>
<dbReference type="GO" id="GO:0097589">
    <property type="term" value="C:archaeal-type flagellum"/>
    <property type="evidence" value="ECO:0007669"/>
    <property type="project" value="UniProtKB-SubCell"/>
</dbReference>
<feature type="coiled-coil region" evidence="3">
    <location>
        <begin position="30"/>
        <end position="91"/>
    </location>
</feature>
<dbReference type="RefSeq" id="WP_011248998.1">
    <property type="nucleotide sequence ID" value="NC_006624.1"/>
</dbReference>
<evidence type="ECO:0000256" key="2">
    <source>
        <dbReference type="ARBA" id="ARBA00022440"/>
    </source>
</evidence>
<dbReference type="Gene3D" id="6.10.250.90">
    <property type="match status" value="1"/>
</dbReference>
<dbReference type="InterPro" id="IPR009205">
    <property type="entry name" value="FlaC_arc"/>
</dbReference>
<dbReference type="GeneID" id="78446545"/>
<dbReference type="PIRSF" id="PIRSF018660">
    <property type="entry name" value="Archl_flaC"/>
    <property type="match status" value="1"/>
</dbReference>
<reference evidence="4 5" key="1">
    <citation type="journal article" date="2005" name="Genome Res.">
        <title>Complete genome sequence of the hyperthermophilic archaeon Thermococcus kodakaraensis KOD1 and comparison with Pyrococcus genomes.</title>
        <authorList>
            <person name="Fukui T."/>
            <person name="Atomi H."/>
            <person name="Kanai T."/>
            <person name="Matsumi R."/>
            <person name="Fujiwara S."/>
            <person name="Imanaka T."/>
        </authorList>
    </citation>
    <scope>NUCLEOTIDE SEQUENCE [LARGE SCALE GENOMIC DNA]</scope>
    <source>
        <strain evidence="5">ATCC BAA-918 / JCM 12380 / KOD1</strain>
    </source>
</reference>
<keyword evidence="4" id="KW-0282">Flagellum</keyword>
<evidence type="ECO:0000313" key="4">
    <source>
        <dbReference type="EMBL" id="BAD84232.1"/>
    </source>
</evidence>
<keyword evidence="4" id="KW-0966">Cell projection</keyword>
<dbReference type="InParanoid" id="Q5JEE9"/>
<dbReference type="PANTHER" id="PTHR40698">
    <property type="entry name" value="FLAGELLA-RELATED PROTEIN E-RELATED-RELATED"/>
    <property type="match status" value="1"/>
</dbReference>
<dbReference type="Proteomes" id="UP000000536">
    <property type="component" value="Chromosome"/>
</dbReference>
<protein>
    <submittedName>
        <fullName evidence="4">Archaeal flagella-related protein C</fullName>
    </submittedName>
</protein>
<evidence type="ECO:0000256" key="3">
    <source>
        <dbReference type="SAM" id="Coils"/>
    </source>
</evidence>
<dbReference type="Pfam" id="PF05377">
    <property type="entry name" value="FlaC_arch"/>
    <property type="match status" value="1"/>
</dbReference>
<dbReference type="eggNOG" id="arCOG05119">
    <property type="taxonomic scope" value="Archaea"/>
</dbReference>
<dbReference type="PhylomeDB" id="Q5JEE9"/>
<dbReference type="EnsemblBacteria" id="BAD84232">
    <property type="protein sequence ID" value="BAD84232"/>
    <property type="gene ID" value="TK0043"/>
</dbReference>
<keyword evidence="2" id="KW-0974">Archaeal flagellum</keyword>
<name>Q5JEE9_THEKO</name>
<dbReference type="KEGG" id="tko:TK0043"/>
<accession>Q5JEE9</accession>
<dbReference type="OrthoDB" id="121879at2157"/>
<dbReference type="HOGENOM" id="CLU_123708_1_0_2"/>
<keyword evidence="4" id="KW-0969">Cilium</keyword>
<keyword evidence="5" id="KW-1185">Reference proteome</keyword>
<comment type="subcellular location">
    <subcellularLocation>
        <location evidence="1">Archaeal flagellum</location>
    </subcellularLocation>
</comment>
<dbReference type="PATRIC" id="fig|69014.16.peg.43"/>